<protein>
    <recommendedName>
        <fullName evidence="3">DUF5071 domain-containing protein</fullName>
    </recommendedName>
</protein>
<accession>A0AAV5N7H3</accession>
<comment type="caution">
    <text evidence="1">The sequence shown here is derived from an EMBL/GenBank/DDBJ whole genome shotgun (WGS) entry which is preliminary data.</text>
</comment>
<evidence type="ECO:0000313" key="2">
    <source>
        <dbReference type="Proteomes" id="UP001058124"/>
    </source>
</evidence>
<name>A0AAV5N7H3_9GAMM</name>
<evidence type="ECO:0008006" key="3">
    <source>
        <dbReference type="Google" id="ProtNLM"/>
    </source>
</evidence>
<dbReference type="EMBL" id="BRLH01000007">
    <property type="protein sequence ID" value="GKX56701.1"/>
    <property type="molecule type" value="Genomic_DNA"/>
</dbReference>
<dbReference type="RefSeq" id="WP_134389212.1">
    <property type="nucleotide sequence ID" value="NZ_BRLH01000007.1"/>
</dbReference>
<keyword evidence="2" id="KW-1185">Reference proteome</keyword>
<sequence length="125" mass="14471">MTKVSEICTARYGEKEMRLIEEGALDELAQLLAGKDMSVKESLLLALDRYLDPWFGYNLPQQNDIFRLLEKELWNDANNEDVMEDLVMLLVQYCPFPLDALKANRAKVTSPEVLKEMESLLDTWK</sequence>
<reference evidence="1" key="1">
    <citation type="submission" date="2022-06" db="EMBL/GenBank/DDBJ databases">
        <title>Draft genome sequences of Leminorella grimontii str. JCM5902.</title>
        <authorList>
            <person name="Wakabayashi Y."/>
            <person name="Kojima K."/>
        </authorList>
    </citation>
    <scope>NUCLEOTIDE SEQUENCE</scope>
    <source>
        <strain evidence="1">JCM 5902</strain>
    </source>
</reference>
<dbReference type="AlphaFoldDB" id="A0AAV5N7H3"/>
<proteinExistence type="predicted"/>
<evidence type="ECO:0000313" key="1">
    <source>
        <dbReference type="EMBL" id="GKX56701.1"/>
    </source>
</evidence>
<dbReference type="Proteomes" id="UP001058124">
    <property type="component" value="Unassembled WGS sequence"/>
</dbReference>
<gene>
    <name evidence="1" type="ORF">SOASR030_28130</name>
</gene>
<organism evidence="1 2">
    <name type="scientific">Leminorella grimontii</name>
    <dbReference type="NCBI Taxonomy" id="82981"/>
    <lineage>
        <taxon>Bacteria</taxon>
        <taxon>Pseudomonadati</taxon>
        <taxon>Pseudomonadota</taxon>
        <taxon>Gammaproteobacteria</taxon>
        <taxon>Enterobacterales</taxon>
        <taxon>Budviciaceae</taxon>
        <taxon>Leminorella</taxon>
    </lineage>
</organism>